<dbReference type="Pfam" id="PF02201">
    <property type="entry name" value="SWIB"/>
    <property type="match status" value="1"/>
</dbReference>
<feature type="domain" description="DEK-C" evidence="3">
    <location>
        <begin position="1"/>
        <end position="55"/>
    </location>
</feature>
<dbReference type="InterPro" id="IPR036885">
    <property type="entry name" value="SWIB_MDM2_dom_sf"/>
</dbReference>
<dbReference type="CDD" id="cd10567">
    <property type="entry name" value="SWIB-MDM2_like"/>
    <property type="match status" value="1"/>
</dbReference>
<evidence type="ECO:0000313" key="5">
    <source>
        <dbReference type="Proteomes" id="UP000807716"/>
    </source>
</evidence>
<dbReference type="SMART" id="SM00151">
    <property type="entry name" value="SWIB"/>
    <property type="match status" value="1"/>
</dbReference>
<feature type="domain" description="DM2" evidence="2">
    <location>
        <begin position="194"/>
        <end position="278"/>
    </location>
</feature>
<evidence type="ECO:0000256" key="1">
    <source>
        <dbReference type="SAM" id="MobiDB-lite"/>
    </source>
</evidence>
<evidence type="ECO:0000259" key="2">
    <source>
        <dbReference type="PROSITE" id="PS51925"/>
    </source>
</evidence>
<dbReference type="InterPro" id="IPR019835">
    <property type="entry name" value="SWIB_domain"/>
</dbReference>
<feature type="compositionally biased region" description="Acidic residues" evidence="1">
    <location>
        <begin position="110"/>
        <end position="134"/>
    </location>
</feature>
<dbReference type="InterPro" id="IPR014876">
    <property type="entry name" value="DEK_C"/>
</dbReference>
<accession>A0A9P6U389</accession>
<proteinExistence type="predicted"/>
<dbReference type="PANTHER" id="PTHR13844">
    <property type="entry name" value="SWI/SNF-RELATED MATRIX-ASSOCIATED ACTIN-DEPENDENT REGULATOR OF CHROMATIN SUBFAMILY D"/>
    <property type="match status" value="1"/>
</dbReference>
<dbReference type="SUPFAM" id="SSF109715">
    <property type="entry name" value="DEK C-terminal domain"/>
    <property type="match status" value="1"/>
</dbReference>
<dbReference type="EMBL" id="JAAAJB010000350">
    <property type="protein sequence ID" value="KAG0257708.1"/>
    <property type="molecule type" value="Genomic_DNA"/>
</dbReference>
<organism evidence="4 5">
    <name type="scientific">Actinomortierella ambigua</name>
    <dbReference type="NCBI Taxonomy" id="1343610"/>
    <lineage>
        <taxon>Eukaryota</taxon>
        <taxon>Fungi</taxon>
        <taxon>Fungi incertae sedis</taxon>
        <taxon>Mucoromycota</taxon>
        <taxon>Mortierellomycotina</taxon>
        <taxon>Mortierellomycetes</taxon>
        <taxon>Mortierellales</taxon>
        <taxon>Mortierellaceae</taxon>
        <taxon>Actinomortierella</taxon>
    </lineage>
</organism>
<evidence type="ECO:0000259" key="3">
    <source>
        <dbReference type="PROSITE" id="PS51998"/>
    </source>
</evidence>
<dbReference type="PROSITE" id="PS51925">
    <property type="entry name" value="SWIB_MDM2"/>
    <property type="match status" value="1"/>
</dbReference>
<gene>
    <name evidence="4" type="ORF">DFQ27_004994</name>
</gene>
<dbReference type="InterPro" id="IPR003121">
    <property type="entry name" value="SWIB_MDM2_domain"/>
</dbReference>
<feature type="compositionally biased region" description="Basic residues" evidence="1">
    <location>
        <begin position="140"/>
        <end position="150"/>
    </location>
</feature>
<dbReference type="PROSITE" id="PS51998">
    <property type="entry name" value="DEK_C"/>
    <property type="match status" value="1"/>
</dbReference>
<comment type="caution">
    <text evidence="4">The sequence shown here is derived from an EMBL/GenBank/DDBJ whole genome shotgun (WGS) entry which is preliminary data.</text>
</comment>
<sequence>MNVERYRKRVAELISKADLDSVSAKSIRRQIESLENVSLKDVKAKFDKMVTEEYNRITDEVEKKKQSQSAAPPMNGFGFALPPTSLKSEPAPPPPPPSTKKRSRKQSSSEDSDESDEEEGGDSDGSDEYSSVDEGDSKRSKAPAAKKKKTVVSSKKKDEKSKSKKKTTGKKSADKPKKKRAPALNEDGTPKPNALTRPQIISPTLANVVGVAIGPSGQPEMSRAQVVKQLWVYIKANNLQDPQDKKSINCDAKMRAIFGMDKVGCFEMNKYIGVHLTKIENQ</sequence>
<name>A0A9P6U389_9FUNG</name>
<evidence type="ECO:0008006" key="6">
    <source>
        <dbReference type="Google" id="ProtNLM"/>
    </source>
</evidence>
<dbReference type="Gene3D" id="1.10.245.10">
    <property type="entry name" value="SWIB/MDM2 domain"/>
    <property type="match status" value="1"/>
</dbReference>
<protein>
    <recommendedName>
        <fullName evidence="6">DM2 domain-containing protein</fullName>
    </recommendedName>
</protein>
<reference evidence="4" key="1">
    <citation type="journal article" date="2020" name="Fungal Divers.">
        <title>Resolving the Mortierellaceae phylogeny through synthesis of multi-gene phylogenetics and phylogenomics.</title>
        <authorList>
            <person name="Vandepol N."/>
            <person name="Liber J."/>
            <person name="Desiro A."/>
            <person name="Na H."/>
            <person name="Kennedy M."/>
            <person name="Barry K."/>
            <person name="Grigoriev I.V."/>
            <person name="Miller A.N."/>
            <person name="O'Donnell K."/>
            <person name="Stajich J.E."/>
            <person name="Bonito G."/>
        </authorList>
    </citation>
    <scope>NUCLEOTIDE SEQUENCE</scope>
    <source>
        <strain evidence="4">BC1065</strain>
    </source>
</reference>
<dbReference type="SUPFAM" id="SSF47592">
    <property type="entry name" value="SWIB/MDM2 domain"/>
    <property type="match status" value="1"/>
</dbReference>
<dbReference type="AlphaFoldDB" id="A0A9P6U389"/>
<feature type="region of interest" description="Disordered" evidence="1">
    <location>
        <begin position="58"/>
        <end position="197"/>
    </location>
</feature>
<keyword evidence="5" id="KW-1185">Reference proteome</keyword>
<evidence type="ECO:0000313" key="4">
    <source>
        <dbReference type="EMBL" id="KAG0257708.1"/>
    </source>
</evidence>
<dbReference type="Proteomes" id="UP000807716">
    <property type="component" value="Unassembled WGS sequence"/>
</dbReference>
<dbReference type="Pfam" id="PF08766">
    <property type="entry name" value="DEK_C"/>
    <property type="match status" value="1"/>
</dbReference>
<dbReference type="OrthoDB" id="10251073at2759"/>